<dbReference type="AlphaFoldDB" id="A0A0D9ZDD5"/>
<dbReference type="STRING" id="40148.A0A0D9ZDD5"/>
<evidence type="ECO:0000313" key="3">
    <source>
        <dbReference type="Proteomes" id="UP000026961"/>
    </source>
</evidence>
<reference evidence="2" key="1">
    <citation type="submission" date="2015-04" db="UniProtKB">
        <authorList>
            <consortium name="EnsemblPlants"/>
        </authorList>
    </citation>
    <scope>IDENTIFICATION</scope>
</reference>
<name>A0A0D9ZDD5_9ORYZ</name>
<evidence type="ECO:0000256" key="1">
    <source>
        <dbReference type="SAM" id="MobiDB-lite"/>
    </source>
</evidence>
<keyword evidence="3" id="KW-1185">Reference proteome</keyword>
<dbReference type="HOGENOM" id="CLU_1654884_0_0_1"/>
<proteinExistence type="predicted"/>
<dbReference type="Proteomes" id="UP000026961">
    <property type="component" value="Chromosome 3"/>
</dbReference>
<dbReference type="Gramene" id="OGLUM03G34460.1">
    <property type="protein sequence ID" value="OGLUM03G34460.1"/>
    <property type="gene ID" value="OGLUM03G34460"/>
</dbReference>
<feature type="compositionally biased region" description="Low complexity" evidence="1">
    <location>
        <begin position="1"/>
        <end position="13"/>
    </location>
</feature>
<dbReference type="EnsemblPlants" id="OGLUM03G34460.1">
    <property type="protein sequence ID" value="OGLUM03G34460.1"/>
    <property type="gene ID" value="OGLUM03G34460"/>
</dbReference>
<sequence>MAPSPSSSHSPLPTMMASAPSLPRADAMGSPGDLNHSDIAGYMPPELGLLADLALLYLNSNRFCASSRQSSPAVAGAAPTVEDGEDGAALQLRPASGAQIRSSPSSIRCHLSLLSLSSLLFTGGGRGNTGAQSSVLGLLPHPARLLHRSLGRGARRAASL</sequence>
<accession>A0A0D9ZDD5</accession>
<feature type="region of interest" description="Disordered" evidence="1">
    <location>
        <begin position="1"/>
        <end position="31"/>
    </location>
</feature>
<organism evidence="2">
    <name type="scientific">Oryza glumipatula</name>
    <dbReference type="NCBI Taxonomy" id="40148"/>
    <lineage>
        <taxon>Eukaryota</taxon>
        <taxon>Viridiplantae</taxon>
        <taxon>Streptophyta</taxon>
        <taxon>Embryophyta</taxon>
        <taxon>Tracheophyta</taxon>
        <taxon>Spermatophyta</taxon>
        <taxon>Magnoliopsida</taxon>
        <taxon>Liliopsida</taxon>
        <taxon>Poales</taxon>
        <taxon>Poaceae</taxon>
        <taxon>BOP clade</taxon>
        <taxon>Oryzoideae</taxon>
        <taxon>Oryzeae</taxon>
        <taxon>Oryzinae</taxon>
        <taxon>Oryza</taxon>
    </lineage>
</organism>
<evidence type="ECO:0000313" key="2">
    <source>
        <dbReference type="EnsemblPlants" id="OGLUM03G34460.1"/>
    </source>
</evidence>
<reference evidence="2" key="2">
    <citation type="submission" date="2018-05" db="EMBL/GenBank/DDBJ databases">
        <title>OgluRS3 (Oryza glumaepatula Reference Sequence Version 3).</title>
        <authorList>
            <person name="Zhang J."/>
            <person name="Kudrna D."/>
            <person name="Lee S."/>
            <person name="Talag J."/>
            <person name="Welchert J."/>
            <person name="Wing R.A."/>
        </authorList>
    </citation>
    <scope>NUCLEOTIDE SEQUENCE [LARGE SCALE GENOMIC DNA]</scope>
</reference>
<protein>
    <submittedName>
        <fullName evidence="2">Uncharacterized protein</fullName>
    </submittedName>
</protein>